<keyword evidence="5" id="KW-1185">Reference proteome</keyword>
<comment type="caution">
    <text evidence="4">The sequence shown here is derived from an EMBL/GenBank/DDBJ whole genome shotgun (WGS) entry which is preliminary data.</text>
</comment>
<accession>A0ABN8NZV8</accession>
<dbReference type="EMBL" id="CALNXK010000044">
    <property type="protein sequence ID" value="CAH3127649.1"/>
    <property type="molecule type" value="Genomic_DNA"/>
</dbReference>
<dbReference type="InterPro" id="IPR050477">
    <property type="entry name" value="GrpII_AminoAcid_Decarb"/>
</dbReference>
<dbReference type="InterPro" id="IPR015424">
    <property type="entry name" value="PyrdxlP-dep_Trfase"/>
</dbReference>
<reference evidence="4 5" key="1">
    <citation type="submission" date="2022-05" db="EMBL/GenBank/DDBJ databases">
        <authorList>
            <consortium name="Genoscope - CEA"/>
            <person name="William W."/>
        </authorList>
    </citation>
    <scope>NUCLEOTIDE SEQUENCE [LARGE SCALE GENOMIC DNA]</scope>
</reference>
<organism evidence="4 5">
    <name type="scientific">Porites lobata</name>
    <dbReference type="NCBI Taxonomy" id="104759"/>
    <lineage>
        <taxon>Eukaryota</taxon>
        <taxon>Metazoa</taxon>
        <taxon>Cnidaria</taxon>
        <taxon>Anthozoa</taxon>
        <taxon>Hexacorallia</taxon>
        <taxon>Scleractinia</taxon>
        <taxon>Fungiina</taxon>
        <taxon>Poritidae</taxon>
        <taxon>Porites</taxon>
    </lineage>
</organism>
<evidence type="ECO:0000256" key="3">
    <source>
        <dbReference type="ARBA" id="ARBA00023239"/>
    </source>
</evidence>
<sequence>RKKQIKRKGKKYFFLPQGHVLWETAMPANLGYMSAMLYNQNNCASEVSTVTSKYEMEVGKDLCVMLGYDRDRCMGHLTAGGSVANIEAIWAGRNVKYFPLGLQEALLKDERLSGAKGYKVLFPQRGKEEQLISASQWELLNLDVDTILKMPSDVQALTGLAHHEFMEIMSKYLYESIGTQEFVRRHMLTQSPCIVVPSTLHISLTKAATILGLGRESLVCVAVDENSRMDPTELNRTLKEKLDKEIPVINVVAVTGTTEQSAVDPVTAIGLNFSIHADAAWGGYFCGMLRTLPESSPMPTAKETGFVPEMYLSSYVHEQLSALHHCDTITVDPHKSGFCPYPGGAICYRDRRINSFLSITTKVLYYHGKMILGDVGIEGSKPGAAAVGVMMANRVIGLHKNGYGRILAECMFTSKILYCQWATLAKEDDIFVIKTTKPLPNLNNWSDEEHIIFIRERILGKSNEELARDDEAMLYLKEVGPDTLIPCFSVNLKGNQSVEVCNAINTAIFESLSHTSGEHTSFRIPMLVTSSSLVSHVHSVAATNFKRRLGLNSNSDAAVKYIKTTCMDPWATSIEFMNHMASIMRNSILCAIGRVTDPTALHNFVSTGVVNEQNEVIACYVGVFNGVSKQYEAIVKLKFVCNKDADKYIATQKKLSKWNDVLQPIVFRSRQQRLHDVFFKDTGYSGELEEFDCFIGLPSDNSNHPFKCPNMKITDVPRYEHFDNHKFPEHSSYFMYGDRKNVFLFHIPTKSPEFFQVVQLDGFSDSVGIEGEDELLLKHGIEVEIPNIPGEPVILNGEIQEPLDKNEFNISFVGINGKEVKTKVKLGKKIWFASSTRTF</sequence>
<evidence type="ECO:0000256" key="2">
    <source>
        <dbReference type="ARBA" id="ARBA00022898"/>
    </source>
</evidence>
<evidence type="ECO:0000256" key="1">
    <source>
        <dbReference type="ARBA" id="ARBA00001933"/>
    </source>
</evidence>
<dbReference type="InterPro" id="IPR002129">
    <property type="entry name" value="PyrdxlP-dep_de-COase"/>
</dbReference>
<dbReference type="PANTHER" id="PTHR42735">
    <property type="match status" value="1"/>
</dbReference>
<protein>
    <submittedName>
        <fullName evidence="4">Uncharacterized protein</fullName>
    </submittedName>
</protein>
<gene>
    <name evidence="4" type="ORF">PLOB_00033129</name>
</gene>
<feature type="non-terminal residue" evidence="4">
    <location>
        <position position="1"/>
    </location>
</feature>
<dbReference type="Gene3D" id="3.40.640.10">
    <property type="entry name" value="Type I PLP-dependent aspartate aminotransferase-like (Major domain)"/>
    <property type="match status" value="1"/>
</dbReference>
<keyword evidence="2" id="KW-0663">Pyridoxal phosphate</keyword>
<feature type="non-terminal residue" evidence="4">
    <location>
        <position position="839"/>
    </location>
</feature>
<dbReference type="PANTHER" id="PTHR42735:SF4">
    <property type="entry name" value="PYRIDOXAL PHOSPHATE-DEPENDENT DECARBOXYLASE FAMILY PROTEIN"/>
    <property type="match status" value="1"/>
</dbReference>
<keyword evidence="3" id="KW-0456">Lyase</keyword>
<dbReference type="Proteomes" id="UP001159405">
    <property type="component" value="Unassembled WGS sequence"/>
</dbReference>
<dbReference type="SUPFAM" id="SSF53383">
    <property type="entry name" value="PLP-dependent transferases"/>
    <property type="match status" value="1"/>
</dbReference>
<name>A0ABN8NZV8_9CNID</name>
<evidence type="ECO:0000313" key="4">
    <source>
        <dbReference type="EMBL" id="CAH3127649.1"/>
    </source>
</evidence>
<dbReference type="InterPro" id="IPR015421">
    <property type="entry name" value="PyrdxlP-dep_Trfase_major"/>
</dbReference>
<proteinExistence type="predicted"/>
<dbReference type="Pfam" id="PF00282">
    <property type="entry name" value="Pyridoxal_deC"/>
    <property type="match status" value="1"/>
</dbReference>
<evidence type="ECO:0000313" key="5">
    <source>
        <dbReference type="Proteomes" id="UP001159405"/>
    </source>
</evidence>
<comment type="cofactor">
    <cofactor evidence="1">
        <name>pyridoxal 5'-phosphate</name>
        <dbReference type="ChEBI" id="CHEBI:597326"/>
    </cofactor>
</comment>